<dbReference type="EMBL" id="FXTJ01000006">
    <property type="protein sequence ID" value="SMO89746.1"/>
    <property type="molecule type" value="Genomic_DNA"/>
</dbReference>
<dbReference type="SUPFAM" id="SSF53720">
    <property type="entry name" value="ALDH-like"/>
    <property type="match status" value="1"/>
</dbReference>
<keyword evidence="2 3" id="KW-0560">Oxidoreductase</keyword>
<dbReference type="Gene3D" id="3.40.605.10">
    <property type="entry name" value="Aldehyde Dehydrogenase, Chain A, domain 1"/>
    <property type="match status" value="1"/>
</dbReference>
<dbReference type="InterPro" id="IPR016162">
    <property type="entry name" value="Ald_DH_N"/>
</dbReference>
<name>A0A521F0Z7_9ACTN</name>
<evidence type="ECO:0000256" key="6">
    <source>
        <dbReference type="RuleBase" id="RU003345"/>
    </source>
</evidence>
<dbReference type="Proteomes" id="UP000317484">
    <property type="component" value="Unassembled WGS sequence"/>
</dbReference>
<feature type="active site" evidence="4">
    <location>
        <position position="300"/>
    </location>
</feature>
<organism evidence="8 9">
    <name type="scientific">Geodermatophilus aquaeductus</name>
    <dbReference type="NCBI Taxonomy" id="1564161"/>
    <lineage>
        <taxon>Bacteria</taxon>
        <taxon>Bacillati</taxon>
        <taxon>Actinomycetota</taxon>
        <taxon>Actinomycetes</taxon>
        <taxon>Geodermatophilales</taxon>
        <taxon>Geodermatophilaceae</taxon>
        <taxon>Geodermatophilus</taxon>
    </lineage>
</organism>
<evidence type="ECO:0000256" key="3">
    <source>
        <dbReference type="PIRNR" id="PIRNR036492"/>
    </source>
</evidence>
<dbReference type="PIRSF" id="PIRSF036492">
    <property type="entry name" value="ALDH"/>
    <property type="match status" value="1"/>
</dbReference>
<evidence type="ECO:0000256" key="1">
    <source>
        <dbReference type="ARBA" id="ARBA00009986"/>
    </source>
</evidence>
<sequence length="522" mass="55084">MSNLPGNLRHMSLAEQMDTVTAGAAGTVDRHATTETFESTNPATGAVVGVFPVHDDSAVQETVERARPAAQRWAELGFDGRRQRLAAYRGYLARRLHELADLVHRENGKPHADAILEITLAIDHLAWAGTHARKTLGERRVRAGMLAANHAAYLEYQPLGVVGVIGPWNYPVFTPMGSIAYALAAGNAVVFKPSEYTPAVGAWLAAAWRAAVPDVADAFQVVTGFGETGAALCRAGVGKLAFTGSAPTGRKVMAACAETLTPVLMELGGKDAMIVDDDADVAAAADAAVWGAMSNAGQTCIGIERVYATAPVYDRFVAEVTERVRGLRPGSDDEAAYGPMTMAAQTDVVKRHLEDATSSGGRAVLGGTVDGGFIPPTVLLDVPESSSAVREETFGPTLTITRVADAEEALARTNATSYGLAGAVFSRSKARAMDLARRMRSGMTSVNSVLTFASIPALPFGGVGESGFGRIHGEDGLKEFTRAKAITRQRYALPVNLMSFTRPPAAADALARVMGMVHGRHR</sequence>
<dbReference type="InterPro" id="IPR015590">
    <property type="entry name" value="Aldehyde_DH_dom"/>
</dbReference>
<protein>
    <recommendedName>
        <fullName evidence="3">Aldehyde dehydrogenase</fullName>
    </recommendedName>
</protein>
<dbReference type="Gene3D" id="3.40.309.10">
    <property type="entry name" value="Aldehyde Dehydrogenase, Chain A, domain 2"/>
    <property type="match status" value="1"/>
</dbReference>
<dbReference type="AlphaFoldDB" id="A0A521F0Z7"/>
<feature type="active site" evidence="4 5">
    <location>
        <position position="266"/>
    </location>
</feature>
<evidence type="ECO:0000256" key="5">
    <source>
        <dbReference type="PROSITE-ProRule" id="PRU10007"/>
    </source>
</evidence>
<gene>
    <name evidence="8" type="ORF">SAMN06273567_106224</name>
</gene>
<accession>A0A521F0Z7</accession>
<keyword evidence="9" id="KW-1185">Reference proteome</keyword>
<proteinExistence type="inferred from homology"/>
<dbReference type="CDD" id="cd07099">
    <property type="entry name" value="ALDH_DDALDH"/>
    <property type="match status" value="1"/>
</dbReference>
<evidence type="ECO:0000313" key="8">
    <source>
        <dbReference type="EMBL" id="SMO89746.1"/>
    </source>
</evidence>
<dbReference type="PANTHER" id="PTHR11699">
    <property type="entry name" value="ALDEHYDE DEHYDROGENASE-RELATED"/>
    <property type="match status" value="1"/>
</dbReference>
<dbReference type="Pfam" id="PF00171">
    <property type="entry name" value="Aldedh"/>
    <property type="match status" value="1"/>
</dbReference>
<reference evidence="8 9" key="1">
    <citation type="submission" date="2017-05" db="EMBL/GenBank/DDBJ databases">
        <authorList>
            <person name="Varghese N."/>
            <person name="Submissions S."/>
        </authorList>
    </citation>
    <scope>NUCLEOTIDE SEQUENCE [LARGE SCALE GENOMIC DNA]</scope>
    <source>
        <strain evidence="8 9">DSM 46834</strain>
    </source>
</reference>
<dbReference type="GO" id="GO:0016620">
    <property type="term" value="F:oxidoreductase activity, acting on the aldehyde or oxo group of donors, NAD or NADP as acceptor"/>
    <property type="evidence" value="ECO:0007669"/>
    <property type="project" value="InterPro"/>
</dbReference>
<dbReference type="InterPro" id="IPR016161">
    <property type="entry name" value="Ald_DH/histidinol_DH"/>
</dbReference>
<feature type="domain" description="Aldehyde dehydrogenase" evidence="7">
    <location>
        <begin position="33"/>
        <end position="486"/>
    </location>
</feature>
<dbReference type="InterPro" id="IPR029510">
    <property type="entry name" value="Ald_DH_CS_GLU"/>
</dbReference>
<dbReference type="GO" id="GO:0006081">
    <property type="term" value="P:aldehyde metabolic process"/>
    <property type="evidence" value="ECO:0007669"/>
    <property type="project" value="InterPro"/>
</dbReference>
<dbReference type="InterPro" id="IPR016163">
    <property type="entry name" value="Ald_DH_C"/>
</dbReference>
<evidence type="ECO:0000313" key="9">
    <source>
        <dbReference type="Proteomes" id="UP000317484"/>
    </source>
</evidence>
<evidence type="ECO:0000256" key="4">
    <source>
        <dbReference type="PIRSR" id="PIRSR036492-1"/>
    </source>
</evidence>
<evidence type="ECO:0000259" key="7">
    <source>
        <dbReference type="Pfam" id="PF00171"/>
    </source>
</evidence>
<dbReference type="InterPro" id="IPR012394">
    <property type="entry name" value="Aldehyde_DH_NAD(P)"/>
</dbReference>
<dbReference type="PROSITE" id="PS00687">
    <property type="entry name" value="ALDEHYDE_DEHYDR_GLU"/>
    <property type="match status" value="1"/>
</dbReference>
<evidence type="ECO:0000256" key="2">
    <source>
        <dbReference type="ARBA" id="ARBA00023002"/>
    </source>
</evidence>
<comment type="similarity">
    <text evidence="1 3 6">Belongs to the aldehyde dehydrogenase family.</text>
</comment>